<gene>
    <name evidence="3" type="ORF">C5Y96_13655</name>
</gene>
<evidence type="ECO:0000256" key="1">
    <source>
        <dbReference type="SAM" id="MobiDB-lite"/>
    </source>
</evidence>
<evidence type="ECO:0000313" key="4">
    <source>
        <dbReference type="Proteomes" id="UP000240009"/>
    </source>
</evidence>
<feature type="chain" id="PRO_5015462192" evidence="2">
    <location>
        <begin position="21"/>
        <end position="155"/>
    </location>
</feature>
<keyword evidence="2" id="KW-0732">Signal</keyword>
<protein>
    <submittedName>
        <fullName evidence="3">Uncharacterized protein</fullName>
    </submittedName>
</protein>
<feature type="region of interest" description="Disordered" evidence="1">
    <location>
        <begin position="136"/>
        <end position="155"/>
    </location>
</feature>
<feature type="compositionally biased region" description="Basic and acidic residues" evidence="1">
    <location>
        <begin position="136"/>
        <end position="145"/>
    </location>
</feature>
<accession>A0A2S8FH17</accession>
<sequence length="155" mass="17683">MRTIILAVLLLLASAQVVTAQQVNYIGPGNVRMPEGLVSYMQFLQKEQLESLKLFTTYLEKRVEEKAVPEGILLNVKSIYATAQLRASDDPAVKQQMLDELVELDKKRLQLDEQTPNATWYGVNRVEIGKMMKAEHEAFRKEAEQPKQAPPRKTR</sequence>
<feature type="signal peptide" evidence="2">
    <location>
        <begin position="1"/>
        <end position="20"/>
    </location>
</feature>
<reference evidence="3 4" key="1">
    <citation type="submission" date="2018-02" db="EMBL/GenBank/DDBJ databases">
        <title>Comparative genomes isolates from brazilian mangrove.</title>
        <authorList>
            <person name="Araujo J.E."/>
            <person name="Taketani R.G."/>
            <person name="Silva M.C.P."/>
            <person name="Loureco M.V."/>
            <person name="Andreote F.D."/>
        </authorList>
    </citation>
    <scope>NUCLEOTIDE SEQUENCE [LARGE SCALE GENOMIC DNA]</scope>
    <source>
        <strain evidence="3 4">HEX-2 MGV</strain>
    </source>
</reference>
<name>A0A2S8FH17_9BACT</name>
<evidence type="ECO:0000256" key="2">
    <source>
        <dbReference type="SAM" id="SignalP"/>
    </source>
</evidence>
<dbReference type="RefSeq" id="WP_105354205.1">
    <property type="nucleotide sequence ID" value="NZ_PUIA01000037.1"/>
</dbReference>
<comment type="caution">
    <text evidence="3">The sequence shown here is derived from an EMBL/GenBank/DDBJ whole genome shotgun (WGS) entry which is preliminary data.</text>
</comment>
<proteinExistence type="predicted"/>
<evidence type="ECO:0000313" key="3">
    <source>
        <dbReference type="EMBL" id="PQO31380.1"/>
    </source>
</evidence>
<dbReference type="AlphaFoldDB" id="A0A2S8FH17"/>
<dbReference type="Proteomes" id="UP000240009">
    <property type="component" value="Unassembled WGS sequence"/>
</dbReference>
<dbReference type="EMBL" id="PUIA01000037">
    <property type="protein sequence ID" value="PQO31380.1"/>
    <property type="molecule type" value="Genomic_DNA"/>
</dbReference>
<dbReference type="OrthoDB" id="284294at2"/>
<organism evidence="3 4">
    <name type="scientific">Blastopirellula marina</name>
    <dbReference type="NCBI Taxonomy" id="124"/>
    <lineage>
        <taxon>Bacteria</taxon>
        <taxon>Pseudomonadati</taxon>
        <taxon>Planctomycetota</taxon>
        <taxon>Planctomycetia</taxon>
        <taxon>Pirellulales</taxon>
        <taxon>Pirellulaceae</taxon>
        <taxon>Blastopirellula</taxon>
    </lineage>
</organism>